<dbReference type="EMBL" id="JAKWJU010000002">
    <property type="protein sequence ID" value="MCH6159412.1"/>
    <property type="molecule type" value="Genomic_DNA"/>
</dbReference>
<keyword evidence="6" id="KW-1185">Reference proteome</keyword>
<proteinExistence type="inferred from homology"/>
<feature type="region of interest" description="Disordered" evidence="4">
    <location>
        <begin position="1"/>
        <end position="21"/>
    </location>
</feature>
<evidence type="ECO:0000313" key="5">
    <source>
        <dbReference type="EMBL" id="MCH6159412.1"/>
    </source>
</evidence>
<feature type="compositionally biased region" description="Basic and acidic residues" evidence="4">
    <location>
        <begin position="127"/>
        <end position="140"/>
    </location>
</feature>
<name>A0ABS9ST32_9ACTN</name>
<comment type="similarity">
    <text evidence="3">Belongs to the gas vesicle GvpA family.</text>
</comment>
<feature type="region of interest" description="Disordered" evidence="4">
    <location>
        <begin position="79"/>
        <end position="182"/>
    </location>
</feature>
<sequence length="182" mass="19051">MSDSLAARMGPSPNRAVPYGQQGSSANLADILERVLDKGVVIAGDIQINLLDIELLTIKLRLLVVSVDKAKEMGIDWWENDPSLSSRASARAQQRGPALADGNGNGIGDGNREGAAPEGRGSALAEENERLRREIERLRSAAELPADTGAVDGKQGKSAPRAAVDGGSGGDGTTKRAGRRKD</sequence>
<evidence type="ECO:0000256" key="3">
    <source>
        <dbReference type="ARBA" id="ARBA00035646"/>
    </source>
</evidence>
<comment type="subcellular location">
    <subcellularLocation>
        <location evidence="2">Gas vesicle</location>
    </subcellularLocation>
</comment>
<dbReference type="InterPro" id="IPR000638">
    <property type="entry name" value="Gas-vesicle_GvpA-like"/>
</dbReference>
<organism evidence="5 6">
    <name type="scientific">Streptomyces marispadix</name>
    <dbReference type="NCBI Taxonomy" id="2922868"/>
    <lineage>
        <taxon>Bacteria</taxon>
        <taxon>Bacillati</taxon>
        <taxon>Actinomycetota</taxon>
        <taxon>Actinomycetes</taxon>
        <taxon>Kitasatosporales</taxon>
        <taxon>Streptomycetaceae</taxon>
        <taxon>Streptomyces</taxon>
    </lineage>
</organism>
<dbReference type="PANTHER" id="PTHR35344">
    <property type="entry name" value="GAS VESICLE STRUCTURAL PROTEIN 2-RELATED"/>
    <property type="match status" value="1"/>
</dbReference>
<accession>A0ABS9ST32</accession>
<comment type="caution">
    <text evidence="5">The sequence shown here is derived from an EMBL/GenBank/DDBJ whole genome shotgun (WGS) entry which is preliminary data.</text>
</comment>
<dbReference type="InterPro" id="IPR018493">
    <property type="entry name" value="GvpA-like_CS"/>
</dbReference>
<reference evidence="5" key="1">
    <citation type="submission" date="2022-03" db="EMBL/GenBank/DDBJ databases">
        <authorList>
            <person name="Santos J.D.N."/>
            <person name="Kallscheuer N."/>
            <person name="Jogler C."/>
            <person name="Lage O.M."/>
        </authorList>
    </citation>
    <scope>NUCLEOTIDE SEQUENCE</scope>
    <source>
        <strain evidence="5">M600PL45_2</strain>
    </source>
</reference>
<reference evidence="5" key="2">
    <citation type="journal article" date="2023" name="Int. J. Syst. Evol. Microbiol.">
        <title>Streptomyces marispadix sp. nov., isolated from marine beach sediment of the Northern Coast of Portugal.</title>
        <authorList>
            <person name="dos Santos J.D.N."/>
            <person name="Vitorino I.R."/>
            <person name="Kallscheuer N."/>
            <person name="Srivastava A."/>
            <person name="Krautwurst S."/>
            <person name="Marz M."/>
            <person name="Jogler C."/>
            <person name="Lobo Da Cunha A."/>
            <person name="Catita J."/>
            <person name="Goncalves H."/>
            <person name="Gonzalez I."/>
            <person name="Reyes F."/>
            <person name="Lage O.M."/>
        </authorList>
    </citation>
    <scope>NUCLEOTIDE SEQUENCE</scope>
    <source>
        <strain evidence="5">M600PL45_2</strain>
    </source>
</reference>
<evidence type="ECO:0000256" key="4">
    <source>
        <dbReference type="SAM" id="MobiDB-lite"/>
    </source>
</evidence>
<evidence type="ECO:0000313" key="6">
    <source>
        <dbReference type="Proteomes" id="UP001166784"/>
    </source>
</evidence>
<keyword evidence="1" id="KW-0304">Gas vesicle</keyword>
<evidence type="ECO:0000256" key="1">
    <source>
        <dbReference type="ARBA" id="ARBA00022987"/>
    </source>
</evidence>
<feature type="compositionally biased region" description="Low complexity" evidence="4">
    <location>
        <begin position="85"/>
        <end position="95"/>
    </location>
</feature>
<gene>
    <name evidence="5" type="ORF">MMA15_02965</name>
</gene>
<dbReference type="Proteomes" id="UP001166784">
    <property type="component" value="Unassembled WGS sequence"/>
</dbReference>
<dbReference type="Pfam" id="PF00741">
    <property type="entry name" value="Gas_vesicle"/>
    <property type="match status" value="1"/>
</dbReference>
<dbReference type="InterPro" id="IPR050530">
    <property type="entry name" value="GvpA"/>
</dbReference>
<protein>
    <submittedName>
        <fullName evidence="5">Gas vesicle protein</fullName>
    </submittedName>
</protein>
<dbReference type="PANTHER" id="PTHR35344:SF4">
    <property type="entry name" value="GAS VESICLE PROTEIN A1"/>
    <property type="match status" value="1"/>
</dbReference>
<dbReference type="PROSITE" id="PS00234">
    <property type="entry name" value="GAS_VESICLE_A_1"/>
    <property type="match status" value="1"/>
</dbReference>
<evidence type="ECO:0000256" key="2">
    <source>
        <dbReference type="ARBA" id="ARBA00035108"/>
    </source>
</evidence>